<name>A0A423WMC6_9PEZI</name>
<feature type="region of interest" description="Disordered" evidence="1">
    <location>
        <begin position="410"/>
        <end position="441"/>
    </location>
</feature>
<accession>A0A423WMC6</accession>
<dbReference type="PANTHER" id="PTHR47842:SF2">
    <property type="entry name" value="DUF676 DOMAIN-CONTAINING PROTEIN"/>
    <property type="match status" value="1"/>
</dbReference>
<dbReference type="Gene3D" id="3.40.50.1820">
    <property type="entry name" value="alpha/beta hydrolase"/>
    <property type="match status" value="1"/>
</dbReference>
<dbReference type="SUPFAM" id="SSF53474">
    <property type="entry name" value="alpha/beta-Hydrolases"/>
    <property type="match status" value="1"/>
</dbReference>
<proteinExistence type="predicted"/>
<keyword evidence="3" id="KW-1185">Reference proteome</keyword>
<dbReference type="EMBL" id="LKEA01000014">
    <property type="protein sequence ID" value="ROW04564.1"/>
    <property type="molecule type" value="Genomic_DNA"/>
</dbReference>
<sequence>MSRSLLLCFIHGFKGNDDSFKTFPEDLKRTVNIELPDHDVESVIYPQYATKGELAEASVNFLEWLKERVMEIRKAKLEKPWPPTDKNVGVILVAHSMGGFVASEALFHALDERAGSDDPSAPLFPMIQGILAFDTPYNGLARSMFVYGAFSNYQKVSSVFNVMTALSAAPASLGMALKRGATSLPGSSRVSNAATWKTWQLIAMRTGTVGAIAAGGVAAYVHRQQIKEGLQNMRTMKKQDLVEGYQQGVDRLGQGLAYVNRGNVGKSFAWLSDHFTFVGVLLKQQELNKRLERLANLQGIGIHDIYASMGENGYWSGGYFVPERTFCAVPAEDQPASHLYSRHVIKNTGDEIESHMSMFKPDKNEEYQLMVDKASKLIATWFNDDSEIVDNPEITKPEPADSAENAIKATDEGVEVEGQESISKETEARESEDSDDIPDESPLDIAAAASLAPVPDDAEGNTAGETVPEVKDKQGYYRYLMSIAQNTGSGIQQAGSGVKGYLPTKLPNIPKPSMPNMSIPSVSVPGAGFFSKKEKSTASEDSAAATPSEQATEATEKVGSADEAQETAAAAATEGQEKTEDR</sequence>
<feature type="region of interest" description="Disordered" evidence="1">
    <location>
        <begin position="527"/>
        <end position="582"/>
    </location>
</feature>
<dbReference type="Proteomes" id="UP000283895">
    <property type="component" value="Unassembled WGS sequence"/>
</dbReference>
<dbReference type="OrthoDB" id="442243at2759"/>
<organism evidence="2 3">
    <name type="scientific">Cytospora schulzeri</name>
    <dbReference type="NCBI Taxonomy" id="448051"/>
    <lineage>
        <taxon>Eukaryota</taxon>
        <taxon>Fungi</taxon>
        <taxon>Dikarya</taxon>
        <taxon>Ascomycota</taxon>
        <taxon>Pezizomycotina</taxon>
        <taxon>Sordariomycetes</taxon>
        <taxon>Sordariomycetidae</taxon>
        <taxon>Diaporthales</taxon>
        <taxon>Cytosporaceae</taxon>
        <taxon>Cytospora</taxon>
    </lineage>
</organism>
<gene>
    <name evidence="2" type="ORF">VMCG_04948</name>
</gene>
<evidence type="ECO:0000313" key="2">
    <source>
        <dbReference type="EMBL" id="ROW04564.1"/>
    </source>
</evidence>
<dbReference type="AlphaFoldDB" id="A0A423WMC6"/>
<comment type="caution">
    <text evidence="2">The sequence shown here is derived from an EMBL/GenBank/DDBJ whole genome shotgun (WGS) entry which is preliminary data.</text>
</comment>
<protein>
    <recommendedName>
        <fullName evidence="4">DUF676 domain-containing protein</fullName>
    </recommendedName>
</protein>
<evidence type="ECO:0000256" key="1">
    <source>
        <dbReference type="SAM" id="MobiDB-lite"/>
    </source>
</evidence>
<dbReference type="PANTHER" id="PTHR47842">
    <property type="entry name" value="EXPRESSED PROTEIN"/>
    <property type="match status" value="1"/>
</dbReference>
<evidence type="ECO:0008006" key="4">
    <source>
        <dbReference type="Google" id="ProtNLM"/>
    </source>
</evidence>
<feature type="compositionally biased region" description="Acidic residues" evidence="1">
    <location>
        <begin position="432"/>
        <end position="441"/>
    </location>
</feature>
<dbReference type="STRING" id="356882.A0A423WMC6"/>
<feature type="compositionally biased region" description="Basic and acidic residues" evidence="1">
    <location>
        <begin position="422"/>
        <end position="431"/>
    </location>
</feature>
<dbReference type="InterPro" id="IPR029058">
    <property type="entry name" value="AB_hydrolase_fold"/>
</dbReference>
<reference evidence="2 3" key="1">
    <citation type="submission" date="2015-09" db="EMBL/GenBank/DDBJ databases">
        <title>Host preference determinants of Valsa canker pathogens revealed by comparative genomics.</title>
        <authorList>
            <person name="Yin Z."/>
            <person name="Huang L."/>
        </authorList>
    </citation>
    <scope>NUCLEOTIDE SEQUENCE [LARGE SCALE GENOMIC DNA]</scope>
    <source>
        <strain evidence="2 3">03-1</strain>
    </source>
</reference>
<evidence type="ECO:0000313" key="3">
    <source>
        <dbReference type="Proteomes" id="UP000283895"/>
    </source>
</evidence>